<dbReference type="VEuPathDB" id="FungiDB:VP01_245g2"/>
<gene>
    <name evidence="1" type="ORF">VP01_245g2</name>
</gene>
<protein>
    <submittedName>
        <fullName evidence="1">Uncharacterized protein</fullName>
    </submittedName>
</protein>
<organism evidence="1 2">
    <name type="scientific">Puccinia sorghi</name>
    <dbReference type="NCBI Taxonomy" id="27349"/>
    <lineage>
        <taxon>Eukaryota</taxon>
        <taxon>Fungi</taxon>
        <taxon>Dikarya</taxon>
        <taxon>Basidiomycota</taxon>
        <taxon>Pucciniomycotina</taxon>
        <taxon>Pucciniomycetes</taxon>
        <taxon>Pucciniales</taxon>
        <taxon>Pucciniaceae</taxon>
        <taxon>Puccinia</taxon>
    </lineage>
</organism>
<dbReference type="AlphaFoldDB" id="A0A0L6V651"/>
<dbReference type="OrthoDB" id="10562428at2759"/>
<reference evidence="1 2" key="1">
    <citation type="submission" date="2015-08" db="EMBL/GenBank/DDBJ databases">
        <title>Next Generation Sequencing and Analysis of the Genome of Puccinia sorghi L Schw, the Causal Agent of Maize Common Rust.</title>
        <authorList>
            <person name="Rochi L."/>
            <person name="Burguener G."/>
            <person name="Darino M."/>
            <person name="Turjanski A."/>
            <person name="Kreff E."/>
            <person name="Dieguez M.J."/>
            <person name="Sacco F."/>
        </authorList>
    </citation>
    <scope>NUCLEOTIDE SEQUENCE [LARGE SCALE GENOMIC DNA]</scope>
    <source>
        <strain evidence="1 2">RO10H11247</strain>
    </source>
</reference>
<evidence type="ECO:0000313" key="2">
    <source>
        <dbReference type="Proteomes" id="UP000037035"/>
    </source>
</evidence>
<accession>A0A0L6V651</accession>
<name>A0A0L6V651_9BASI</name>
<evidence type="ECO:0000313" key="1">
    <source>
        <dbReference type="EMBL" id="KNZ56233.1"/>
    </source>
</evidence>
<sequence length="173" mass="19331">MEIDAMTARSVNPASSLFDSSRSICRARKLCFRCLKPVIPGVHSGSLNCPNPPITMEQRQSFVDKYRRQPLSTQVSAVEVPTSPISQPPPLAFRQEVSPPEGPQFPSPFDAADMVNLDEHYEDYEEADCATVHVSTVHPPFGPLEALWSRPQSWWTPVPWQILSTRALCALTR</sequence>
<dbReference type="EMBL" id="LAVV01007347">
    <property type="protein sequence ID" value="KNZ56233.1"/>
    <property type="molecule type" value="Genomic_DNA"/>
</dbReference>
<proteinExistence type="predicted"/>
<dbReference type="Proteomes" id="UP000037035">
    <property type="component" value="Unassembled WGS sequence"/>
</dbReference>
<keyword evidence="2" id="KW-1185">Reference proteome</keyword>
<comment type="caution">
    <text evidence="1">The sequence shown here is derived from an EMBL/GenBank/DDBJ whole genome shotgun (WGS) entry which is preliminary data.</text>
</comment>